<evidence type="ECO:0000313" key="1">
    <source>
        <dbReference type="EMBL" id="KAK8889459.1"/>
    </source>
</evidence>
<dbReference type="InterPro" id="IPR016024">
    <property type="entry name" value="ARM-type_fold"/>
</dbReference>
<keyword evidence="2" id="KW-1185">Reference proteome</keyword>
<proteinExistence type="predicted"/>
<dbReference type="SUPFAM" id="SSF48371">
    <property type="entry name" value="ARM repeat"/>
    <property type="match status" value="1"/>
</dbReference>
<name>A0ABR2KEG6_9EUKA</name>
<protein>
    <submittedName>
        <fullName evidence="1">Uncharacterized protein</fullName>
    </submittedName>
</protein>
<accession>A0ABR2KEG6</accession>
<dbReference type="EMBL" id="JAPFFF010000005">
    <property type="protein sequence ID" value="KAK8889459.1"/>
    <property type="molecule type" value="Genomic_DNA"/>
</dbReference>
<gene>
    <name evidence="1" type="ORF">M9Y10_034206</name>
</gene>
<reference evidence="1 2" key="1">
    <citation type="submission" date="2024-04" db="EMBL/GenBank/DDBJ databases">
        <title>Tritrichomonas musculus Genome.</title>
        <authorList>
            <person name="Alves-Ferreira E."/>
            <person name="Grigg M."/>
            <person name="Lorenzi H."/>
            <person name="Galac M."/>
        </authorList>
    </citation>
    <scope>NUCLEOTIDE SEQUENCE [LARGE SCALE GENOMIC DNA]</scope>
    <source>
        <strain evidence="1 2">EAF2021</strain>
    </source>
</reference>
<dbReference type="Proteomes" id="UP001470230">
    <property type="component" value="Unassembled WGS sequence"/>
</dbReference>
<evidence type="ECO:0000313" key="2">
    <source>
        <dbReference type="Proteomes" id="UP001470230"/>
    </source>
</evidence>
<organism evidence="1 2">
    <name type="scientific">Tritrichomonas musculus</name>
    <dbReference type="NCBI Taxonomy" id="1915356"/>
    <lineage>
        <taxon>Eukaryota</taxon>
        <taxon>Metamonada</taxon>
        <taxon>Parabasalia</taxon>
        <taxon>Tritrichomonadida</taxon>
        <taxon>Tritrichomonadidae</taxon>
        <taxon>Tritrichomonas</taxon>
    </lineage>
</organism>
<sequence length="485" mass="55715">MTLSLKEDSLNIDPFEKHAIAAQMLSQMILSSNQKSEDKFTNSEEFQIAFSKASESLQNSDPLAYNTIIEKVSNSVDPLDSTIIQSIDIHLFNVLIDAIFIFKDNDKCIFNSFLCISELSLIESFRDFFFSNNIFQISFDALDSENHNISLNALKVMSIMIELAIKNETQFDMNNLIVKLNSNNQKSRDHEFYVIMTLTSIVEYSDFSEYYESIIDILCYISVETNSEKNVSALGNIISLIIKKNFNYFFHIHLRLGITGVLLEQLNENTIITQDIFFAIPILQIVLCVIHNLKKNNLEMAIQFSSLISFENYEKLIRESIVEVSELALQIVSFLLVHNPNYWLDLCVKNKLIQTVISKFIDEAPFYKKYVGIKFLLSVSKVIKNINDLNLLLGLNVIEKCSFSLDCDDLNALTQYLKLIRNLLYLSSSLNATKLILQINEDITNLNVFESSHEFIENLSVDNEPEIQNKIRFILQILNSIKLKL</sequence>
<comment type="caution">
    <text evidence="1">The sequence shown here is derived from an EMBL/GenBank/DDBJ whole genome shotgun (WGS) entry which is preliminary data.</text>
</comment>